<evidence type="ECO:0008006" key="3">
    <source>
        <dbReference type="Google" id="ProtNLM"/>
    </source>
</evidence>
<dbReference type="Gene3D" id="1.25.40.420">
    <property type="match status" value="1"/>
</dbReference>
<evidence type="ECO:0000313" key="2">
    <source>
        <dbReference type="Proteomes" id="UP000827092"/>
    </source>
</evidence>
<comment type="caution">
    <text evidence="1">The sequence shown here is derived from an EMBL/GenBank/DDBJ whole genome shotgun (WGS) entry which is preliminary data.</text>
</comment>
<dbReference type="Proteomes" id="UP000827092">
    <property type="component" value="Unassembled WGS sequence"/>
</dbReference>
<dbReference type="EMBL" id="JAFNEN010000158">
    <property type="protein sequence ID" value="KAG8191523.1"/>
    <property type="molecule type" value="Genomic_DNA"/>
</dbReference>
<reference evidence="1 2" key="1">
    <citation type="journal article" date="2022" name="Nat. Ecol. Evol.">
        <title>A masculinizing supergene underlies an exaggerated male reproductive morph in a spider.</title>
        <authorList>
            <person name="Hendrickx F."/>
            <person name="De Corte Z."/>
            <person name="Sonet G."/>
            <person name="Van Belleghem S.M."/>
            <person name="Kostlbacher S."/>
            <person name="Vangestel C."/>
        </authorList>
    </citation>
    <scope>NUCLEOTIDE SEQUENCE [LARGE SCALE GENOMIC DNA]</scope>
    <source>
        <strain evidence="1">W744_W776</strain>
    </source>
</reference>
<accession>A0AAV6V719</accession>
<evidence type="ECO:0000313" key="1">
    <source>
        <dbReference type="EMBL" id="KAG8191523.1"/>
    </source>
</evidence>
<dbReference type="AlphaFoldDB" id="A0AAV6V719"/>
<organism evidence="1 2">
    <name type="scientific">Oedothorax gibbosus</name>
    <dbReference type="NCBI Taxonomy" id="931172"/>
    <lineage>
        <taxon>Eukaryota</taxon>
        <taxon>Metazoa</taxon>
        <taxon>Ecdysozoa</taxon>
        <taxon>Arthropoda</taxon>
        <taxon>Chelicerata</taxon>
        <taxon>Arachnida</taxon>
        <taxon>Araneae</taxon>
        <taxon>Araneomorphae</taxon>
        <taxon>Entelegynae</taxon>
        <taxon>Araneoidea</taxon>
        <taxon>Linyphiidae</taxon>
        <taxon>Erigoninae</taxon>
        <taxon>Oedothorax</taxon>
    </lineage>
</organism>
<protein>
    <recommendedName>
        <fullName evidence="3">MATH domain-containing protein</fullName>
    </recommendedName>
</protein>
<keyword evidence="2" id="KW-1185">Reference proteome</keyword>
<proteinExistence type="predicted"/>
<sequence>MDFNDEKFTFTWNIENLICLRSPTEQKVSTSFRVSFLEDTDWELRLLFKSDPISKVNVLLCRLNDGPETLQIDLGLNFSDSNGLSNFEVQKKAVTFGKGKCFQSKPKQLYKNNFINETLVLKCVLMKSYGKNNDSRNKLLSLSKPYALTDAAFNKMYKDSCKQLEDTMELGNVYPNSCSAVTRFQIEQRSVICHLKHFHAASYVTSIPFISTSDLPALMLTLQSKKDSDEVEVCVHIAEEDIEDFVFVKCKICALSDTQNLHHILEDTNIFKPKEETVWKTVSFLKSSVLENLQKNVLSLRIELTIYDGESTTEVRKVLELADLHGDNRLKTAAQIYVKSKFSEILSSNEWRDLISNNAQLASETLVYISTSMLKS</sequence>
<name>A0AAV6V719_9ARAC</name>
<gene>
    <name evidence="1" type="ORF">JTE90_019587</name>
</gene>